<accession>A0ABQ6HFU7</accession>
<evidence type="ECO:0008006" key="4">
    <source>
        <dbReference type="Google" id="ProtNLM"/>
    </source>
</evidence>
<evidence type="ECO:0000313" key="2">
    <source>
        <dbReference type="EMBL" id="GLX85615.1"/>
    </source>
</evidence>
<dbReference type="EMBL" id="BSSV01000003">
    <property type="protein sequence ID" value="GLX85615.1"/>
    <property type="molecule type" value="Genomic_DNA"/>
</dbReference>
<dbReference type="Proteomes" id="UP001157134">
    <property type="component" value="Unassembled WGS sequence"/>
</dbReference>
<feature type="signal peptide" evidence="1">
    <location>
        <begin position="1"/>
        <end position="19"/>
    </location>
</feature>
<gene>
    <name evidence="2" type="ORF">tloyanaT_18670</name>
</gene>
<reference evidence="2 3" key="1">
    <citation type="submission" date="2023-03" db="EMBL/GenBank/DDBJ databases">
        <title>Thalassotalea loyana LMG 22536T draft genome sequence.</title>
        <authorList>
            <person name="Sawabe T."/>
        </authorList>
    </citation>
    <scope>NUCLEOTIDE SEQUENCE [LARGE SCALE GENOMIC DNA]</scope>
    <source>
        <strain evidence="2 3">LMG 22536</strain>
    </source>
</reference>
<dbReference type="RefSeq" id="WP_284297885.1">
    <property type="nucleotide sequence ID" value="NZ_BSSV01000003.1"/>
</dbReference>
<dbReference type="PROSITE" id="PS51257">
    <property type="entry name" value="PROKAR_LIPOPROTEIN"/>
    <property type="match status" value="1"/>
</dbReference>
<feature type="chain" id="PRO_5045198948" description="Lipoprotein" evidence="1">
    <location>
        <begin position="20"/>
        <end position="645"/>
    </location>
</feature>
<keyword evidence="3" id="KW-1185">Reference proteome</keyword>
<evidence type="ECO:0000313" key="3">
    <source>
        <dbReference type="Proteomes" id="UP001157134"/>
    </source>
</evidence>
<keyword evidence="1" id="KW-0732">Signal</keyword>
<name>A0ABQ6HFU7_9GAMM</name>
<comment type="caution">
    <text evidence="2">The sequence shown here is derived from an EMBL/GenBank/DDBJ whole genome shotgun (WGS) entry which is preliminary data.</text>
</comment>
<dbReference type="Gene3D" id="2.60.40.3010">
    <property type="match status" value="1"/>
</dbReference>
<proteinExistence type="predicted"/>
<sequence length="645" mass="71289">MKSSLTPVLGLYSALTLSACGGGGSSDSTTPAPTPLPPADLITEVSRLDESINQNQSVELFLLSPSSANTISNIQWQQTAGPDVAILSPTAKTISVLPTTSGSYTFDVSFTQQGQTQTLSTTFDVMSQDAIVSIHSGHTVVEGNKVSLRAIFADSVSESNLNWQQVQGPTVTLEEGDTPTNSVIYFDAPQVSQDTLISFELTDSISGEQDVVAVLVENKPAIEENAYFDEPVATVFPYVSNSPYAGSIVECVYSNALTSSCTLGTLPLIAQDTTSPSVEDIMDRVVVSHQWMGDRFRSFLENHDPHNDFKNLLRATTAVVLSYDVRPSFYWAATGAIYLDPETLWQTSLERDTINEAPDYRSSFGNDLQFIMPWRYVNGNSYAYVRQSRANRDDRDIEDNLHRLTSLLYHELAHANDFFPPAEWQSHASSSRILDAAQATNWESDKLDATYPLNSQTMRNLAQVSFRGNNATSVQQGYTPNDVSSFFSADDASDYYAYSTTREDLAMLFEELMMQSRYGIRRDVAVTNRPQGENISITDYIVAWGQRGRIAEQSVAVRADYVTTRILPEFNSSAAIDALPSPIPMAVGNDWLENLTISPSPTPQFSFGKERREVYIPQGAVENTAIWVQTLTKKIRNKLAMRAFF</sequence>
<organism evidence="2 3">
    <name type="scientific">Thalassotalea loyana</name>
    <dbReference type="NCBI Taxonomy" id="280483"/>
    <lineage>
        <taxon>Bacteria</taxon>
        <taxon>Pseudomonadati</taxon>
        <taxon>Pseudomonadota</taxon>
        <taxon>Gammaproteobacteria</taxon>
        <taxon>Alteromonadales</taxon>
        <taxon>Colwelliaceae</taxon>
        <taxon>Thalassotalea</taxon>
    </lineage>
</organism>
<evidence type="ECO:0000256" key="1">
    <source>
        <dbReference type="SAM" id="SignalP"/>
    </source>
</evidence>
<protein>
    <recommendedName>
        <fullName evidence="4">Lipoprotein</fullName>
    </recommendedName>
</protein>